<comment type="caution">
    <text evidence="2">The sequence shown here is derived from an EMBL/GenBank/DDBJ whole genome shotgun (WGS) entry which is preliminary data.</text>
</comment>
<dbReference type="GO" id="GO:0005506">
    <property type="term" value="F:iron ion binding"/>
    <property type="evidence" value="ECO:0007669"/>
    <property type="project" value="InterPro"/>
</dbReference>
<evidence type="ECO:0000313" key="2">
    <source>
        <dbReference type="EMBL" id="MYR32472.1"/>
    </source>
</evidence>
<protein>
    <submittedName>
        <fullName evidence="2">Cytochrome P450</fullName>
    </submittedName>
</protein>
<gene>
    <name evidence="2" type="ORF">GTW20_09350</name>
</gene>
<dbReference type="GO" id="GO:0020037">
    <property type="term" value="F:heme binding"/>
    <property type="evidence" value="ECO:0007669"/>
    <property type="project" value="InterPro"/>
</dbReference>
<dbReference type="PRINTS" id="PR00359">
    <property type="entry name" value="BP450"/>
</dbReference>
<organism evidence="2 3">
    <name type="scientific">Nocardiopsis alba</name>
    <dbReference type="NCBI Taxonomy" id="53437"/>
    <lineage>
        <taxon>Bacteria</taxon>
        <taxon>Bacillati</taxon>
        <taxon>Actinomycetota</taxon>
        <taxon>Actinomycetes</taxon>
        <taxon>Streptosporangiales</taxon>
        <taxon>Nocardiopsidaceae</taxon>
        <taxon>Nocardiopsis</taxon>
    </lineage>
</organism>
<proteinExistence type="inferred from homology"/>
<evidence type="ECO:0000256" key="1">
    <source>
        <dbReference type="ARBA" id="ARBA00010617"/>
    </source>
</evidence>
<dbReference type="GO" id="GO:0016705">
    <property type="term" value="F:oxidoreductase activity, acting on paired donors, with incorporation or reduction of molecular oxygen"/>
    <property type="evidence" value="ECO:0007669"/>
    <property type="project" value="InterPro"/>
</dbReference>
<dbReference type="Gene3D" id="1.10.630.10">
    <property type="entry name" value="Cytochrome P450"/>
    <property type="match status" value="1"/>
</dbReference>
<dbReference type="SUPFAM" id="SSF48264">
    <property type="entry name" value="Cytochrome P450"/>
    <property type="match status" value="1"/>
</dbReference>
<dbReference type="AlphaFoldDB" id="A0A7K2IR55"/>
<dbReference type="RefSeq" id="WP_161110762.1">
    <property type="nucleotide sequence ID" value="NZ_WWHY01000001.1"/>
</dbReference>
<dbReference type="PANTHER" id="PTHR46696:SF1">
    <property type="entry name" value="CYTOCHROME P450 YJIB-RELATED"/>
    <property type="match status" value="1"/>
</dbReference>
<reference evidence="2 3" key="1">
    <citation type="journal article" date="2019" name="Nat. Commun.">
        <title>The antimicrobial potential of Streptomyces from insect microbiomes.</title>
        <authorList>
            <person name="Chevrette M.G."/>
            <person name="Carlson C.M."/>
            <person name="Ortega H.E."/>
            <person name="Thomas C."/>
            <person name="Ananiev G.E."/>
            <person name="Barns K.J."/>
            <person name="Book A.J."/>
            <person name="Cagnazzo J."/>
            <person name="Carlos C."/>
            <person name="Flanigan W."/>
            <person name="Grubbs K.J."/>
            <person name="Horn H.A."/>
            <person name="Hoffmann F.M."/>
            <person name="Klassen J.L."/>
            <person name="Knack J.J."/>
            <person name="Lewin G.R."/>
            <person name="McDonald B.R."/>
            <person name="Muller L."/>
            <person name="Melo W.G.P."/>
            <person name="Pinto-Tomas A.A."/>
            <person name="Schmitz A."/>
            <person name="Wendt-Pienkowski E."/>
            <person name="Wildman S."/>
            <person name="Zhao M."/>
            <person name="Zhang F."/>
            <person name="Bugni T.S."/>
            <person name="Andes D.R."/>
            <person name="Pupo M.T."/>
            <person name="Currie C.R."/>
        </authorList>
    </citation>
    <scope>NUCLEOTIDE SEQUENCE [LARGE SCALE GENOMIC DNA]</scope>
    <source>
        <strain evidence="2 3">SID5840</strain>
    </source>
</reference>
<sequence>MSAPDTEVERPEVSIPLPETHRDAMRLGDEGYRRDSPALFAELRRRHGPVAPVLLAWDVPAWLVMGYSELLQVTSDPDLFARSFRRWNLFDDLPPEWPMWPLIGGGFASEAMLYTEGEEHRRRSVVFAEALSRIDQWEFEEFCQRASHRLIEEFAQDGEVELISAYAQRLPVLALGWMVGVPEEYHDDLVTGFLQLMGAGGDPIEGMARVGAICDRLAERAMKEPGPYVASHLAHSGLGLTHGQLSADIFITIIAGHQTCAGWIGNTIRLMLTDQTHTNALTRGRRSVTEAAREVLKDDTPTQIFAGRWAARTTQLAGTTIQGGDMVLLGLAASHQDPLFRPPGRPRERHHSRAYLSFSHGPHGCPHMARAMAEIITVGGIETLLTHLPDLHLAVPADRLRWQPQVLMRALETLPVTFTPPTISTDPLGDSLWL</sequence>
<comment type="similarity">
    <text evidence="1">Belongs to the cytochrome P450 family.</text>
</comment>
<dbReference type="EMBL" id="WWHY01000001">
    <property type="protein sequence ID" value="MYR32472.1"/>
    <property type="molecule type" value="Genomic_DNA"/>
</dbReference>
<dbReference type="InterPro" id="IPR036396">
    <property type="entry name" value="Cyt_P450_sf"/>
</dbReference>
<evidence type="ECO:0000313" key="3">
    <source>
        <dbReference type="Proteomes" id="UP000467124"/>
    </source>
</evidence>
<dbReference type="Proteomes" id="UP000467124">
    <property type="component" value="Unassembled WGS sequence"/>
</dbReference>
<dbReference type="GO" id="GO:0004497">
    <property type="term" value="F:monooxygenase activity"/>
    <property type="evidence" value="ECO:0007669"/>
    <property type="project" value="InterPro"/>
</dbReference>
<dbReference type="PANTHER" id="PTHR46696">
    <property type="entry name" value="P450, PUTATIVE (EUROFUNG)-RELATED"/>
    <property type="match status" value="1"/>
</dbReference>
<dbReference type="InterPro" id="IPR002397">
    <property type="entry name" value="Cyt_P450_B"/>
</dbReference>
<accession>A0A7K2IR55</accession>
<name>A0A7K2IR55_9ACTN</name>